<accession>A0A0F9GIF0</accession>
<name>A0A0F9GIF0_9ZZZZ</name>
<evidence type="ECO:0000313" key="1">
    <source>
        <dbReference type="EMBL" id="KKL90276.1"/>
    </source>
</evidence>
<comment type="caution">
    <text evidence="1">The sequence shown here is derived from an EMBL/GenBank/DDBJ whole genome shotgun (WGS) entry which is preliminary data.</text>
</comment>
<gene>
    <name evidence="1" type="ORF">LCGC14_1906280</name>
</gene>
<organism evidence="1">
    <name type="scientific">marine sediment metagenome</name>
    <dbReference type="NCBI Taxonomy" id="412755"/>
    <lineage>
        <taxon>unclassified sequences</taxon>
        <taxon>metagenomes</taxon>
        <taxon>ecological metagenomes</taxon>
    </lineage>
</organism>
<reference evidence="1" key="1">
    <citation type="journal article" date="2015" name="Nature">
        <title>Complex archaea that bridge the gap between prokaryotes and eukaryotes.</title>
        <authorList>
            <person name="Spang A."/>
            <person name="Saw J.H."/>
            <person name="Jorgensen S.L."/>
            <person name="Zaremba-Niedzwiedzka K."/>
            <person name="Martijn J."/>
            <person name="Lind A.E."/>
            <person name="van Eijk R."/>
            <person name="Schleper C."/>
            <person name="Guy L."/>
            <person name="Ettema T.J."/>
        </authorList>
    </citation>
    <scope>NUCLEOTIDE SEQUENCE</scope>
</reference>
<dbReference type="AlphaFoldDB" id="A0A0F9GIF0"/>
<proteinExistence type="predicted"/>
<dbReference type="EMBL" id="LAZR01020051">
    <property type="protein sequence ID" value="KKL90276.1"/>
    <property type="molecule type" value="Genomic_DNA"/>
</dbReference>
<sequence>MPLNNPPSNRLHVMDARSWSTQMGTDYWAQFGIRSTIAPTGGGILSELGWTTTSLIETAMTGAGDFLSTSDFSVPAHILTDASGDLLESPSVFGDGSQAEAVAQILGHSPTTLSCEWYGSFTVVTGTSNRSGFGLVQDGGAAGTAADQLAWIYTDGTNFTIRSSGDSDAGALDDTDWHTWRIIVSTGSATDAVEWFIDGTSQGTMDRITDQWPVSWGMHALTTNRPAVAWLHIWYE</sequence>
<protein>
    <submittedName>
        <fullName evidence="1">Uncharacterized protein</fullName>
    </submittedName>
</protein>